<sequence>MRIKQWRNNLKKFKIPTPHAYAAKNKSVERNVIHLQTSDKQIFKDNIVQTSNSNNNEMNELSNQLQVHLERLTSTKNTWNNKNNFDKSNNFKLSSLSDLHNPVKQLNSGIKQIEFLITLFKYIETSEGELYYYQKRVRAQLLKNTKLQKDLIHQQKKYIKQVKHTTEMEYILQNLCLILTLDNFNYNLINFRTLNEQICLNNCYKAENFHTLPNLLMTKEQIVSIRNSQKLLTSGQHHMAVEMIKYSVNNSVRTSLSMNKGNSCALMKCNLLEVITSLADCATHCLINYENKLARQCVEHLFMIMLNIQRKELNEFKNSNNNNSDIFKKLNRFLSKHTFNTNEWCSIFNCFYKICLIYSNDNHFDKCMKILLSLMNYTCQQTILNKNECLQMNYLINSLQCMLANSVVLNSIQSFTIRSEMSTSYLHLCMLWNEISLMYMSVTGLNQNSKQSSLTKQITSAAFNLWDYSIEYLAYQYTEIGALNDLIMLIIKRIILRRPTTYYAYSKYKNQLPPIEESQNRVFHMLNTILLCLEADSSIQTRIFNLNDTSNQLTMVMSTFASEYLHELEIKMKAIAEVELLHQTDVNIIHELILSMKQKGTFIITTQILDMWVELCQDSCHQKLLRRQMIPRRQHLVPKLNYALNFVNGFIEEILSKRTRPSIHNINNNNNNNEYEMYNFSQLLRLPKGLILSINKIFQLTDHLIAYSNKSDSMSNGHDSDSRFFFKLNDDLLNLWNKEKQNADYSSDKIYNNHPISVNKIRQVWLNENAKCYNYINGAKNENGVDIKIFTAKLTILEKISKKPSTS</sequence>
<dbReference type="AlphaFoldDB" id="A0AA85KKF3"/>
<reference evidence="1" key="1">
    <citation type="submission" date="2022-06" db="EMBL/GenBank/DDBJ databases">
        <authorList>
            <person name="Berger JAMES D."/>
            <person name="Berger JAMES D."/>
        </authorList>
    </citation>
    <scope>NUCLEOTIDE SEQUENCE [LARGE SCALE GENOMIC DNA]</scope>
</reference>
<keyword evidence="1" id="KW-1185">Reference proteome</keyword>
<protein>
    <submittedName>
        <fullName evidence="2">Uncharacterized protein</fullName>
    </submittedName>
</protein>
<reference evidence="2" key="2">
    <citation type="submission" date="2023-11" db="UniProtKB">
        <authorList>
            <consortium name="WormBaseParasite"/>
        </authorList>
    </citation>
    <scope>IDENTIFICATION</scope>
</reference>
<dbReference type="Proteomes" id="UP000050795">
    <property type="component" value="Unassembled WGS sequence"/>
</dbReference>
<organism evidence="1 2">
    <name type="scientific">Trichobilharzia regenti</name>
    <name type="common">Nasal bird schistosome</name>
    <dbReference type="NCBI Taxonomy" id="157069"/>
    <lineage>
        <taxon>Eukaryota</taxon>
        <taxon>Metazoa</taxon>
        <taxon>Spiralia</taxon>
        <taxon>Lophotrochozoa</taxon>
        <taxon>Platyhelminthes</taxon>
        <taxon>Trematoda</taxon>
        <taxon>Digenea</taxon>
        <taxon>Strigeidida</taxon>
        <taxon>Schistosomatoidea</taxon>
        <taxon>Schistosomatidae</taxon>
        <taxon>Trichobilharzia</taxon>
    </lineage>
</organism>
<proteinExistence type="predicted"/>
<name>A0AA85KKF3_TRIRE</name>
<evidence type="ECO:0000313" key="2">
    <source>
        <dbReference type="WBParaSite" id="TREG1_94510.1"/>
    </source>
</evidence>
<dbReference type="WBParaSite" id="TREG1_94510.1">
    <property type="protein sequence ID" value="TREG1_94510.1"/>
    <property type="gene ID" value="TREG1_94510"/>
</dbReference>
<evidence type="ECO:0000313" key="1">
    <source>
        <dbReference type="Proteomes" id="UP000050795"/>
    </source>
</evidence>
<accession>A0AA85KKF3</accession>